<dbReference type="Pfam" id="PF12499">
    <property type="entry name" value="DUF3707"/>
    <property type="match status" value="1"/>
</dbReference>
<keyword evidence="3" id="KW-1185">Reference proteome</keyword>
<evidence type="ECO:0000313" key="2">
    <source>
        <dbReference type="EMBL" id="GFH27279.1"/>
    </source>
</evidence>
<dbReference type="AlphaFoldDB" id="A0A6A0A2R9"/>
<feature type="non-terminal residue" evidence="2">
    <location>
        <position position="203"/>
    </location>
</feature>
<comment type="caution">
    <text evidence="2">The sequence shown here is derived from an EMBL/GenBank/DDBJ whole genome shotgun (WGS) entry which is preliminary data.</text>
</comment>
<organism evidence="2 3">
    <name type="scientific">Haematococcus lacustris</name>
    <name type="common">Green alga</name>
    <name type="synonym">Haematococcus pluvialis</name>
    <dbReference type="NCBI Taxonomy" id="44745"/>
    <lineage>
        <taxon>Eukaryota</taxon>
        <taxon>Viridiplantae</taxon>
        <taxon>Chlorophyta</taxon>
        <taxon>core chlorophytes</taxon>
        <taxon>Chlorophyceae</taxon>
        <taxon>CS clade</taxon>
        <taxon>Chlamydomonadales</taxon>
        <taxon>Haematococcaceae</taxon>
        <taxon>Haematococcus</taxon>
    </lineage>
</organism>
<dbReference type="Proteomes" id="UP000485058">
    <property type="component" value="Unassembled WGS sequence"/>
</dbReference>
<accession>A0A6A0A2R9</accession>
<evidence type="ECO:0000259" key="1">
    <source>
        <dbReference type="Pfam" id="PF12499"/>
    </source>
</evidence>
<protein>
    <recommendedName>
        <fullName evidence="1">Pherophorin domain-containing protein</fullName>
    </recommendedName>
</protein>
<sequence>MVVGTGVGVNFPSFPFIRPTLSALNSRQLLVCTTLRTRSAQGCMPGQDPTSCSALATSLHALYISTSPRCASAISNVLLDNANQGFSVQAVNGTQQAVLQGCMPGQDPTSCSALANSLHALYISTSPRCASAISNVLLDNANLGFSVQAVNGTQQAVLQVFPLGLSLASANSRQLCLMVRAPCTDMTLLFGSASLDFITYAVT</sequence>
<dbReference type="EMBL" id="BLLF01003418">
    <property type="protein sequence ID" value="GFH27279.1"/>
    <property type="molecule type" value="Genomic_DNA"/>
</dbReference>
<proteinExistence type="predicted"/>
<feature type="non-terminal residue" evidence="2">
    <location>
        <position position="1"/>
    </location>
</feature>
<gene>
    <name evidence="2" type="ORF">HaLaN_25575</name>
</gene>
<dbReference type="InterPro" id="IPR024616">
    <property type="entry name" value="Pherophorin"/>
</dbReference>
<name>A0A6A0A2R9_HAELA</name>
<evidence type="ECO:0000313" key="3">
    <source>
        <dbReference type="Proteomes" id="UP000485058"/>
    </source>
</evidence>
<reference evidence="2 3" key="1">
    <citation type="submission" date="2020-02" db="EMBL/GenBank/DDBJ databases">
        <title>Draft genome sequence of Haematococcus lacustris strain NIES-144.</title>
        <authorList>
            <person name="Morimoto D."/>
            <person name="Nakagawa S."/>
            <person name="Yoshida T."/>
            <person name="Sawayama S."/>
        </authorList>
    </citation>
    <scope>NUCLEOTIDE SEQUENCE [LARGE SCALE GENOMIC DNA]</scope>
    <source>
        <strain evidence="2 3">NIES-144</strain>
    </source>
</reference>
<feature type="domain" description="Pherophorin" evidence="1">
    <location>
        <begin position="102"/>
        <end position="190"/>
    </location>
</feature>